<accession>A0ABR6ELH8</accession>
<name>A0ABR6ELH8_9ACTN</name>
<comment type="caution">
    <text evidence="2">The sequence shown here is derived from an EMBL/GenBank/DDBJ whole genome shotgun (WGS) entry which is preliminary data.</text>
</comment>
<dbReference type="SUPFAM" id="SSF52540">
    <property type="entry name" value="P-loop containing nucleoside triphosphate hydrolases"/>
    <property type="match status" value="1"/>
</dbReference>
<evidence type="ECO:0000256" key="1">
    <source>
        <dbReference type="SAM" id="MobiDB-lite"/>
    </source>
</evidence>
<sequence>MSSGPNWPPATGGDLDELAARLSSLAPSCGPVRLVGIDGHAGSGKSTLAGRLSALSGGAPVLHLDDVASHDELFDWLPRLTAQVLDPLSEGRESRYEVYDWTSRTASGTHPLPPAPLVLVEGVGAGRRALRPHLAAVLWLELPRRTAWERGQHRDGPELADFWQVWMAAEEAHFRADPTRPHAHWLVRQSPDRRVGFRVFPGPAGHPREKVAPDVP</sequence>
<reference evidence="3" key="1">
    <citation type="journal article" date="2020" name="Syst. Appl. Microbiol.">
        <title>Streptomyces alkaliterrae sp. nov., isolated from an alkaline soil, and emended descriptions of Streptomyces alkaliphilus, Streptomyces calidiresistens and Streptomyces durbertensis.</title>
        <authorList>
            <person name="Swiecimska M."/>
            <person name="Golinska P."/>
            <person name="Nouioui I."/>
            <person name="Wypij M."/>
            <person name="Rai M."/>
            <person name="Sangal V."/>
            <person name="Goodfellow M."/>
        </authorList>
    </citation>
    <scope>NUCLEOTIDE SEQUENCE [LARGE SCALE GENOMIC DNA]</scope>
    <source>
        <strain evidence="3">DSM 104538</strain>
    </source>
</reference>
<dbReference type="Gene3D" id="3.40.50.300">
    <property type="entry name" value="P-loop containing nucleotide triphosphate hydrolases"/>
    <property type="match status" value="1"/>
</dbReference>
<feature type="region of interest" description="Disordered" evidence="1">
    <location>
        <begin position="197"/>
        <end position="216"/>
    </location>
</feature>
<protein>
    <recommendedName>
        <fullName evidence="4">Uridine kinase</fullName>
    </recommendedName>
</protein>
<gene>
    <name evidence="2" type="ORF">GL263_21915</name>
</gene>
<dbReference type="InterPro" id="IPR027417">
    <property type="entry name" value="P-loop_NTPase"/>
</dbReference>
<proteinExistence type="predicted"/>
<evidence type="ECO:0000313" key="3">
    <source>
        <dbReference type="Proteomes" id="UP000766698"/>
    </source>
</evidence>
<organism evidence="2 3">
    <name type="scientific">Streptomyces durbertensis</name>
    <dbReference type="NCBI Taxonomy" id="2448886"/>
    <lineage>
        <taxon>Bacteria</taxon>
        <taxon>Bacillati</taxon>
        <taxon>Actinomycetota</taxon>
        <taxon>Actinomycetes</taxon>
        <taxon>Kitasatosporales</taxon>
        <taxon>Streptomycetaceae</taxon>
        <taxon>Streptomyces</taxon>
    </lineage>
</organism>
<feature type="compositionally biased region" description="Basic and acidic residues" evidence="1">
    <location>
        <begin position="206"/>
        <end position="216"/>
    </location>
</feature>
<dbReference type="RefSeq" id="WP_182857463.1">
    <property type="nucleotide sequence ID" value="NZ_WMLF01000427.1"/>
</dbReference>
<keyword evidence="3" id="KW-1185">Reference proteome</keyword>
<dbReference type="EMBL" id="WMLF01000427">
    <property type="protein sequence ID" value="MBB1246189.1"/>
    <property type="molecule type" value="Genomic_DNA"/>
</dbReference>
<evidence type="ECO:0000313" key="2">
    <source>
        <dbReference type="EMBL" id="MBB1246189.1"/>
    </source>
</evidence>
<evidence type="ECO:0008006" key="4">
    <source>
        <dbReference type="Google" id="ProtNLM"/>
    </source>
</evidence>
<dbReference type="Proteomes" id="UP000766698">
    <property type="component" value="Unassembled WGS sequence"/>
</dbReference>